<comment type="similarity">
    <text evidence="1">Belongs to the OAF family.</text>
</comment>
<organism evidence="4 5">
    <name type="scientific">Tegillarca granosa</name>
    <name type="common">Malaysian cockle</name>
    <name type="synonym">Anadara granosa</name>
    <dbReference type="NCBI Taxonomy" id="220873"/>
    <lineage>
        <taxon>Eukaryota</taxon>
        <taxon>Metazoa</taxon>
        <taxon>Spiralia</taxon>
        <taxon>Lophotrochozoa</taxon>
        <taxon>Mollusca</taxon>
        <taxon>Bivalvia</taxon>
        <taxon>Autobranchia</taxon>
        <taxon>Pteriomorphia</taxon>
        <taxon>Arcoida</taxon>
        <taxon>Arcoidea</taxon>
        <taxon>Arcidae</taxon>
        <taxon>Tegillarca</taxon>
    </lineage>
</organism>
<evidence type="ECO:0000313" key="4">
    <source>
        <dbReference type="EMBL" id="KAJ8316427.1"/>
    </source>
</evidence>
<proteinExistence type="inferred from homology"/>
<feature type="domain" description="Out at first C-terminal" evidence="3">
    <location>
        <begin position="86"/>
        <end position="154"/>
    </location>
</feature>
<evidence type="ECO:0000256" key="1">
    <source>
        <dbReference type="ARBA" id="ARBA00005786"/>
    </source>
</evidence>
<dbReference type="InterPro" id="IPR026315">
    <property type="entry name" value="Oaf"/>
</dbReference>
<keyword evidence="5" id="KW-1185">Reference proteome</keyword>
<comment type="caution">
    <text evidence="4">The sequence shown here is derived from an EMBL/GenBank/DDBJ whole genome shotgun (WGS) entry which is preliminary data.</text>
</comment>
<dbReference type="PANTHER" id="PTHR13423:SF2">
    <property type="entry name" value="OUT AT FIRST PROTEIN HOMOLOG"/>
    <property type="match status" value="1"/>
</dbReference>
<feature type="domain" description="Out at first protein BRICHOS-like" evidence="2">
    <location>
        <begin position="1"/>
        <end position="63"/>
    </location>
</feature>
<dbReference type="EMBL" id="JARBDR010000328">
    <property type="protein sequence ID" value="KAJ8316427.1"/>
    <property type="molecule type" value="Genomic_DNA"/>
</dbReference>
<evidence type="ECO:0000259" key="3">
    <source>
        <dbReference type="Pfam" id="PF22873"/>
    </source>
</evidence>
<gene>
    <name evidence="4" type="ORF">KUTeg_006441</name>
</gene>
<name>A0ABQ9FIP7_TEGGR</name>
<evidence type="ECO:0000259" key="2">
    <source>
        <dbReference type="Pfam" id="PF14941"/>
    </source>
</evidence>
<protein>
    <recommendedName>
        <fullName evidence="6">Out at first protein</fullName>
    </recommendedName>
</protein>
<dbReference type="Pfam" id="PF14941">
    <property type="entry name" value="OAF_N"/>
    <property type="match status" value="1"/>
</dbReference>
<reference evidence="4 5" key="1">
    <citation type="submission" date="2022-12" db="EMBL/GenBank/DDBJ databases">
        <title>Chromosome-level genome of Tegillarca granosa.</title>
        <authorList>
            <person name="Kim J."/>
        </authorList>
    </citation>
    <scope>NUCLEOTIDE SEQUENCE [LARGE SCALE GENOMIC DNA]</scope>
    <source>
        <strain evidence="4">Teg-2019</strain>
        <tissue evidence="4">Adductor muscle</tissue>
    </source>
</reference>
<dbReference type="Proteomes" id="UP001217089">
    <property type="component" value="Unassembled WGS sequence"/>
</dbReference>
<dbReference type="Pfam" id="PF22873">
    <property type="entry name" value="OAF_C"/>
    <property type="match status" value="1"/>
</dbReference>
<evidence type="ECO:0008006" key="6">
    <source>
        <dbReference type="Google" id="ProtNLM"/>
    </source>
</evidence>
<dbReference type="InterPro" id="IPR053894">
    <property type="entry name" value="OAF_N"/>
</dbReference>
<sequence length="155" mass="17977">MSKLRQKNPTAIRMPEEERTPEIFQMDIEIDIEKSVIISPHVYNICQDATGSTFGRETDIRMWTRSLDPSALLAATKKSFLAKYSRCRETNDITKPCTCRFQICVGWYPCGLKYCRGKDSSGKYVSYRCGIKTCKRHLSFDHVAKQKLYCLWDDL</sequence>
<evidence type="ECO:0000313" key="5">
    <source>
        <dbReference type="Proteomes" id="UP001217089"/>
    </source>
</evidence>
<dbReference type="PANTHER" id="PTHR13423">
    <property type="entry name" value="OUT AT FIRST"/>
    <property type="match status" value="1"/>
</dbReference>
<dbReference type="InterPro" id="IPR053897">
    <property type="entry name" value="Oaf_C"/>
</dbReference>
<accession>A0ABQ9FIP7</accession>